<organism evidence="1 2">
    <name type="scientific">Crenobacter intestini</name>
    <dbReference type="NCBI Taxonomy" id="2563443"/>
    <lineage>
        <taxon>Bacteria</taxon>
        <taxon>Pseudomonadati</taxon>
        <taxon>Pseudomonadota</taxon>
        <taxon>Betaproteobacteria</taxon>
        <taxon>Neisseriales</taxon>
        <taxon>Neisseriaceae</taxon>
        <taxon>Crenobacter</taxon>
    </lineage>
</organism>
<proteinExistence type="predicted"/>
<dbReference type="EMBL" id="STGJ01000003">
    <property type="protein sequence ID" value="TIC85164.1"/>
    <property type="molecule type" value="Genomic_DNA"/>
</dbReference>
<accession>A0A4T0V0Y2</accession>
<evidence type="ECO:0000313" key="1">
    <source>
        <dbReference type="EMBL" id="TIC85164.1"/>
    </source>
</evidence>
<gene>
    <name evidence="1" type="ORF">E5K04_03920</name>
</gene>
<dbReference type="Proteomes" id="UP000308891">
    <property type="component" value="Unassembled WGS sequence"/>
</dbReference>
<dbReference type="OrthoDB" id="8533924at2"/>
<evidence type="ECO:0000313" key="2">
    <source>
        <dbReference type="Proteomes" id="UP000308891"/>
    </source>
</evidence>
<comment type="caution">
    <text evidence="1">The sequence shown here is derived from an EMBL/GenBank/DDBJ whole genome shotgun (WGS) entry which is preliminary data.</text>
</comment>
<reference evidence="1 2" key="1">
    <citation type="submission" date="2019-04" db="EMBL/GenBank/DDBJ databases">
        <title>Crenobacter sp. nov.</title>
        <authorList>
            <person name="Shi S."/>
        </authorList>
    </citation>
    <scope>NUCLEOTIDE SEQUENCE [LARGE SCALE GENOMIC DNA]</scope>
    <source>
        <strain evidence="1 2">GY 70310</strain>
    </source>
</reference>
<name>A0A4T0V0Y2_9NEIS</name>
<dbReference type="RefSeq" id="WP_136551612.1">
    <property type="nucleotide sequence ID" value="NZ_STGJ01000003.1"/>
</dbReference>
<protein>
    <submittedName>
        <fullName evidence="1">Uncharacterized protein</fullName>
    </submittedName>
</protein>
<sequence>MSDPQQALTAYLSLLSRQGADAALCEARRSQLAGLLTRLEGLAPSPDAYRQAVDALLLPLDAVQRRALLPVVREFYYFWLGDIGRIARMLSQGEIVSWRGGDARVLPSLDALLRDLPAPDSGAYPPSLGLYLDRLFEAGVDEAASARGSQLLQVLLHLLASRDHAPACYREAVDDMLSMLADESERTFFLGLAREYFYWWLKFPAAAQRLADAQP</sequence>
<keyword evidence="2" id="KW-1185">Reference proteome</keyword>
<dbReference type="AlphaFoldDB" id="A0A4T0V0Y2"/>